<organism evidence="1 2">
    <name type="scientific">Trifolium medium</name>
    <dbReference type="NCBI Taxonomy" id="97028"/>
    <lineage>
        <taxon>Eukaryota</taxon>
        <taxon>Viridiplantae</taxon>
        <taxon>Streptophyta</taxon>
        <taxon>Embryophyta</taxon>
        <taxon>Tracheophyta</taxon>
        <taxon>Spermatophyta</taxon>
        <taxon>Magnoliopsida</taxon>
        <taxon>eudicotyledons</taxon>
        <taxon>Gunneridae</taxon>
        <taxon>Pentapetalae</taxon>
        <taxon>rosids</taxon>
        <taxon>fabids</taxon>
        <taxon>Fabales</taxon>
        <taxon>Fabaceae</taxon>
        <taxon>Papilionoideae</taxon>
        <taxon>50 kb inversion clade</taxon>
        <taxon>NPAAA clade</taxon>
        <taxon>Hologalegina</taxon>
        <taxon>IRL clade</taxon>
        <taxon>Trifolieae</taxon>
        <taxon>Trifolium</taxon>
    </lineage>
</organism>
<protein>
    <submittedName>
        <fullName evidence="1">Uncharacterized protein</fullName>
    </submittedName>
</protein>
<dbReference type="Proteomes" id="UP000265520">
    <property type="component" value="Unassembled WGS sequence"/>
</dbReference>
<evidence type="ECO:0000313" key="1">
    <source>
        <dbReference type="EMBL" id="MCI72575.1"/>
    </source>
</evidence>
<reference evidence="1 2" key="1">
    <citation type="journal article" date="2018" name="Front. Plant Sci.">
        <title>Red Clover (Trifolium pratense) and Zigzag Clover (T. medium) - A Picture of Genomic Similarities and Differences.</title>
        <authorList>
            <person name="Dluhosova J."/>
            <person name="Istvanek J."/>
            <person name="Nedelnik J."/>
            <person name="Repkova J."/>
        </authorList>
    </citation>
    <scope>NUCLEOTIDE SEQUENCE [LARGE SCALE GENOMIC DNA]</scope>
    <source>
        <strain evidence="2">cv. 10/8</strain>
        <tissue evidence="1">Leaf</tissue>
    </source>
</reference>
<dbReference type="EMBL" id="LXQA010820809">
    <property type="protein sequence ID" value="MCI72575.1"/>
    <property type="molecule type" value="Genomic_DNA"/>
</dbReference>
<feature type="non-terminal residue" evidence="1">
    <location>
        <position position="1"/>
    </location>
</feature>
<comment type="caution">
    <text evidence="1">The sequence shown here is derived from an EMBL/GenBank/DDBJ whole genome shotgun (WGS) entry which is preliminary data.</text>
</comment>
<proteinExistence type="predicted"/>
<sequence>KTHNPVGSGPGATRVAVWRNAPCIPVSCIFLLVPAQCASVVDATRSVGLLRVGCFLLAAQRAGWCCTARRLGL</sequence>
<evidence type="ECO:0000313" key="2">
    <source>
        <dbReference type="Proteomes" id="UP000265520"/>
    </source>
</evidence>
<name>A0A392ULG3_9FABA</name>
<dbReference type="AlphaFoldDB" id="A0A392ULG3"/>
<accession>A0A392ULG3</accession>
<keyword evidence="2" id="KW-1185">Reference proteome</keyword>